<protein>
    <submittedName>
        <fullName evidence="2">Uncharacterized protein</fullName>
    </submittedName>
</protein>
<reference evidence="2 3" key="1">
    <citation type="journal article" date="2019" name="Emerg. Microbes Infect.">
        <title>Comprehensive subspecies identification of 175 nontuberculous mycobacteria species based on 7547 genomic profiles.</title>
        <authorList>
            <person name="Matsumoto Y."/>
            <person name="Kinjo T."/>
            <person name="Motooka D."/>
            <person name="Nabeya D."/>
            <person name="Jung N."/>
            <person name="Uechi K."/>
            <person name="Horii T."/>
            <person name="Iida T."/>
            <person name="Fujita J."/>
            <person name="Nakamura S."/>
        </authorList>
    </citation>
    <scope>NUCLEOTIDE SEQUENCE [LARGE SCALE GENOMIC DNA]</scope>
    <source>
        <strain evidence="2 3">JCM 15296</strain>
    </source>
</reference>
<dbReference type="EMBL" id="AP022577">
    <property type="protein sequence ID" value="BBX86931.1"/>
    <property type="molecule type" value="Genomic_DNA"/>
</dbReference>
<dbReference type="RefSeq" id="WP_138231942.1">
    <property type="nucleotide sequence ID" value="NZ_POTN01000042.1"/>
</dbReference>
<dbReference type="Proteomes" id="UP000465609">
    <property type="component" value="Chromosome"/>
</dbReference>
<evidence type="ECO:0000313" key="3">
    <source>
        <dbReference type="Proteomes" id="UP000465609"/>
    </source>
</evidence>
<name>A0ABN5Z130_9MYCO</name>
<evidence type="ECO:0000256" key="1">
    <source>
        <dbReference type="SAM" id="MobiDB-lite"/>
    </source>
</evidence>
<accession>A0ABN5Z130</accession>
<proteinExistence type="predicted"/>
<gene>
    <name evidence="2" type="ORF">MAUB_48040</name>
</gene>
<evidence type="ECO:0000313" key="2">
    <source>
        <dbReference type="EMBL" id="BBX86931.1"/>
    </source>
</evidence>
<keyword evidence="3" id="KW-1185">Reference proteome</keyword>
<sequence length="267" mass="29357">MTEWVLRPSLRPGKVTTRTYGIPTAYETMRMVDEMRTANLHDLLRPGLRTIEEREADETLVEQAQRFGWVAGTPTGSGVVLTDLGRALLRADTAQMVGSEVVVLDGDGPLAWSNAVAAIADAGECMIVDPYMKIEQFLDLLQYTNTARVLMRRPDKKRDLVAWQVCTAMPDTKVEVRVADRKLLHDRYIVGDTAVFTLGCSLEGVGRKPTTMTQLTGEVADRIREIAEGWWNAAEHVGEPPAPEQDETEQAEAESGCNPAADGSRGS</sequence>
<feature type="region of interest" description="Disordered" evidence="1">
    <location>
        <begin position="234"/>
        <end position="267"/>
    </location>
</feature>
<organism evidence="2 3">
    <name type="scientific">Mycolicibacterium aubagnense</name>
    <dbReference type="NCBI Taxonomy" id="319707"/>
    <lineage>
        <taxon>Bacteria</taxon>
        <taxon>Bacillati</taxon>
        <taxon>Actinomycetota</taxon>
        <taxon>Actinomycetes</taxon>
        <taxon>Mycobacteriales</taxon>
        <taxon>Mycobacteriaceae</taxon>
        <taxon>Mycolicibacterium</taxon>
    </lineage>
</organism>